<dbReference type="RefSeq" id="WP_183555227.1">
    <property type="nucleotide sequence ID" value="NZ_JACHBX010000002.1"/>
</dbReference>
<dbReference type="Proteomes" id="UP000540787">
    <property type="component" value="Unassembled WGS sequence"/>
</dbReference>
<dbReference type="Pfam" id="PF20553">
    <property type="entry name" value="Methyltransf_35"/>
    <property type="match status" value="1"/>
</dbReference>
<keyword evidence="2" id="KW-1185">Reference proteome</keyword>
<dbReference type="InterPro" id="IPR046788">
    <property type="entry name" value="Methyltransf_35"/>
</dbReference>
<accession>A0A7X0CEV5</accession>
<evidence type="ECO:0000313" key="2">
    <source>
        <dbReference type="Proteomes" id="UP000540787"/>
    </source>
</evidence>
<evidence type="ECO:0000313" key="1">
    <source>
        <dbReference type="EMBL" id="MBB6134606.1"/>
    </source>
</evidence>
<proteinExistence type="predicted"/>
<comment type="caution">
    <text evidence="1">The sequence shown here is derived from an EMBL/GenBank/DDBJ whole genome shotgun (WGS) entry which is preliminary data.</text>
</comment>
<sequence length="319" mass="36749">MSASFKKIDYSLRPAKHAERRMLCDVFRRLSPFGRIEDYIYVGFGSIWFSDFILVHKTLGVKNMISIEQNTAARQRIEENKPFRIPVIYQQSKNALPDLNWSADQFIWLDYDDPLSTDMLLDMRLVASRAKSGTVLSVSVQCSRAPQFAEAERDGSVSAINRFAGTFGRDRVPAETKSDQLVGWPYGALSREMLRQEIENELASRNATQITNPFKFRTICEIEYEDGAKMTTLVGIFYTSEDQALVDRCDFKKMEFIRADDKPIRIVVPKLTLREFKRLESQLPLLEGTDLQLGTIPEADARHFMNMYRYLPSFAILEH</sequence>
<name>A0A7X0CEV5_9BURK</name>
<dbReference type="AlphaFoldDB" id="A0A7X0CEV5"/>
<organism evidence="1 2">
    <name type="scientific">Massilia aurea</name>
    <dbReference type="NCBI Taxonomy" id="373040"/>
    <lineage>
        <taxon>Bacteria</taxon>
        <taxon>Pseudomonadati</taxon>
        <taxon>Pseudomonadota</taxon>
        <taxon>Betaproteobacteria</taxon>
        <taxon>Burkholderiales</taxon>
        <taxon>Oxalobacteraceae</taxon>
        <taxon>Telluria group</taxon>
        <taxon>Massilia</taxon>
    </lineage>
</organism>
<reference evidence="1 2" key="1">
    <citation type="submission" date="2020-08" db="EMBL/GenBank/DDBJ databases">
        <title>The Agave Microbiome: Exploring the role of microbial communities in plant adaptations to desert environments.</title>
        <authorList>
            <person name="Partida-Martinez L.P."/>
        </authorList>
    </citation>
    <scope>NUCLEOTIDE SEQUENCE [LARGE SCALE GENOMIC DNA]</scope>
    <source>
        <strain evidence="1 2">AT3.2</strain>
    </source>
</reference>
<dbReference type="EMBL" id="JACHBX010000002">
    <property type="protein sequence ID" value="MBB6134606.1"/>
    <property type="molecule type" value="Genomic_DNA"/>
</dbReference>
<gene>
    <name evidence="1" type="ORF">HD842_002748</name>
</gene>
<protein>
    <submittedName>
        <fullName evidence="1">Uncharacterized protein</fullName>
    </submittedName>
</protein>